<protein>
    <submittedName>
        <fullName evidence="2">Uncharacterized protein</fullName>
    </submittedName>
</protein>
<keyword evidence="1" id="KW-0812">Transmembrane</keyword>
<evidence type="ECO:0000313" key="2">
    <source>
        <dbReference type="EMBL" id="KAK3730706.1"/>
    </source>
</evidence>
<proteinExistence type="predicted"/>
<organism evidence="2 3">
    <name type="scientific">Elysia crispata</name>
    <name type="common">lettuce slug</name>
    <dbReference type="NCBI Taxonomy" id="231223"/>
    <lineage>
        <taxon>Eukaryota</taxon>
        <taxon>Metazoa</taxon>
        <taxon>Spiralia</taxon>
        <taxon>Lophotrochozoa</taxon>
        <taxon>Mollusca</taxon>
        <taxon>Gastropoda</taxon>
        <taxon>Heterobranchia</taxon>
        <taxon>Euthyneura</taxon>
        <taxon>Panpulmonata</taxon>
        <taxon>Sacoglossa</taxon>
        <taxon>Placobranchoidea</taxon>
        <taxon>Plakobranchidae</taxon>
        <taxon>Elysia</taxon>
    </lineage>
</organism>
<gene>
    <name evidence="2" type="ORF">RRG08_041485</name>
</gene>
<dbReference type="AlphaFoldDB" id="A0AAE0Y2H9"/>
<keyword evidence="3" id="KW-1185">Reference proteome</keyword>
<dbReference type="EMBL" id="JAWDGP010007062">
    <property type="protein sequence ID" value="KAK3730706.1"/>
    <property type="molecule type" value="Genomic_DNA"/>
</dbReference>
<evidence type="ECO:0000256" key="1">
    <source>
        <dbReference type="SAM" id="Phobius"/>
    </source>
</evidence>
<keyword evidence="1" id="KW-1133">Transmembrane helix</keyword>
<accession>A0AAE0Y2H9</accession>
<name>A0AAE0Y2H9_9GAST</name>
<dbReference type="Proteomes" id="UP001283361">
    <property type="component" value="Unassembled WGS sequence"/>
</dbReference>
<comment type="caution">
    <text evidence="2">The sequence shown here is derived from an EMBL/GenBank/DDBJ whole genome shotgun (WGS) entry which is preliminary data.</text>
</comment>
<feature type="transmembrane region" description="Helical" evidence="1">
    <location>
        <begin position="20"/>
        <end position="42"/>
    </location>
</feature>
<sequence>MSQLRDTNELDSQVSLVNTSGIFCMSNPVAVVAHYMLMFQILMNMQLPILKFPCTPAKLDEKLSRDPKLGRGEVGGEVEGVVLWVGEETAERSRRQNTRHETRTVLGRAGTQDKRVMFLEESLASQTGYESAYDVPKVKNLPLRTP</sequence>
<keyword evidence="1" id="KW-0472">Membrane</keyword>
<reference evidence="2" key="1">
    <citation type="journal article" date="2023" name="G3 (Bethesda)">
        <title>A reference genome for the long-term kleptoplast-retaining sea slug Elysia crispata morphotype clarki.</title>
        <authorList>
            <person name="Eastman K.E."/>
            <person name="Pendleton A.L."/>
            <person name="Shaikh M.A."/>
            <person name="Suttiyut T."/>
            <person name="Ogas R."/>
            <person name="Tomko P."/>
            <person name="Gavelis G."/>
            <person name="Widhalm J.R."/>
            <person name="Wisecaver J.H."/>
        </authorList>
    </citation>
    <scope>NUCLEOTIDE SEQUENCE</scope>
    <source>
        <strain evidence="2">ECLA1</strain>
    </source>
</reference>
<evidence type="ECO:0000313" key="3">
    <source>
        <dbReference type="Proteomes" id="UP001283361"/>
    </source>
</evidence>